<proteinExistence type="predicted"/>
<protein>
    <submittedName>
        <fullName evidence="2">Uncharacterized protein</fullName>
    </submittedName>
</protein>
<feature type="region of interest" description="Disordered" evidence="1">
    <location>
        <begin position="37"/>
        <end position="56"/>
    </location>
</feature>
<gene>
    <name evidence="2" type="ORF">EJD97_020732</name>
</gene>
<feature type="region of interest" description="Disordered" evidence="1">
    <location>
        <begin position="1"/>
        <end position="25"/>
    </location>
</feature>
<evidence type="ECO:0000313" key="2">
    <source>
        <dbReference type="EMBL" id="TMX05446.1"/>
    </source>
</evidence>
<comment type="caution">
    <text evidence="2">The sequence shown here is derived from an EMBL/GenBank/DDBJ whole genome shotgun (WGS) entry which is preliminary data.</text>
</comment>
<feature type="compositionally biased region" description="Basic and acidic residues" evidence="1">
    <location>
        <begin position="37"/>
        <end position="48"/>
    </location>
</feature>
<name>A0A6N2CFT1_SOLCI</name>
<organism evidence="2">
    <name type="scientific">Solanum chilense</name>
    <name type="common">Tomato</name>
    <name type="synonym">Lycopersicon chilense</name>
    <dbReference type="NCBI Taxonomy" id="4083"/>
    <lineage>
        <taxon>Eukaryota</taxon>
        <taxon>Viridiplantae</taxon>
        <taxon>Streptophyta</taxon>
        <taxon>Embryophyta</taxon>
        <taxon>Tracheophyta</taxon>
        <taxon>Spermatophyta</taxon>
        <taxon>Magnoliopsida</taxon>
        <taxon>eudicotyledons</taxon>
        <taxon>Gunneridae</taxon>
        <taxon>Pentapetalae</taxon>
        <taxon>asterids</taxon>
        <taxon>lamiids</taxon>
        <taxon>Solanales</taxon>
        <taxon>Solanaceae</taxon>
        <taxon>Solanoideae</taxon>
        <taxon>Solaneae</taxon>
        <taxon>Solanum</taxon>
        <taxon>Solanum subgen. Lycopersicon</taxon>
    </lineage>
</organism>
<sequence length="70" mass="7647">MKTRRNACKGVGEETIGGNQDPSQAVTAHAHAFIAQDTREGSPRENPHARSMASRLRDFTTMSPLVYFGS</sequence>
<evidence type="ECO:0000256" key="1">
    <source>
        <dbReference type="SAM" id="MobiDB-lite"/>
    </source>
</evidence>
<accession>A0A6N2CFT1</accession>
<dbReference type="EMBL" id="RXGB01000061">
    <property type="protein sequence ID" value="TMX05446.1"/>
    <property type="molecule type" value="Genomic_DNA"/>
</dbReference>
<dbReference type="AlphaFoldDB" id="A0A6N2CFT1"/>
<reference evidence="2" key="1">
    <citation type="submission" date="2019-05" db="EMBL/GenBank/DDBJ databases">
        <title>The de novo reference genome and transcriptome assemblies of the wild tomato species Solanum chilense.</title>
        <authorList>
            <person name="Stam R."/>
            <person name="Nosenko T."/>
            <person name="Hoerger A.C."/>
            <person name="Stephan W."/>
            <person name="Seidel M.A."/>
            <person name="Kuhn J.M.M."/>
            <person name="Haberer G."/>
            <person name="Tellier A."/>
        </authorList>
    </citation>
    <scope>NUCLEOTIDE SEQUENCE</scope>
    <source>
        <tissue evidence="2">Mature leaves</tissue>
    </source>
</reference>